<sequence length="103" mass="11589">DKAFVIWKAKNEKAIATLMLSIASTQIAHVKNCKTSSEAWNTLREIHRPKGPVRKVTLFKRLLGMRMSDGECGVSLQDEFCVIMLLASLPKSFENLVVLLESR</sequence>
<dbReference type="Pfam" id="PF14223">
    <property type="entry name" value="Retrotran_gag_2"/>
    <property type="match status" value="1"/>
</dbReference>
<evidence type="ECO:0008006" key="2">
    <source>
        <dbReference type="Google" id="ProtNLM"/>
    </source>
</evidence>
<protein>
    <recommendedName>
        <fullName evidence="2">Retrovirus-related Pol polyprotein from transposon TNT 1-94</fullName>
    </recommendedName>
</protein>
<dbReference type="OrthoDB" id="8025968at2759"/>
<dbReference type="AlphaFoldDB" id="A0A034UXS9"/>
<accession>A0A034UXS9</accession>
<organism evidence="1">
    <name type="scientific">Bactrocera dorsalis</name>
    <name type="common">Oriental fruit fly</name>
    <name type="synonym">Dacus dorsalis</name>
    <dbReference type="NCBI Taxonomy" id="27457"/>
    <lineage>
        <taxon>Eukaryota</taxon>
        <taxon>Metazoa</taxon>
        <taxon>Ecdysozoa</taxon>
        <taxon>Arthropoda</taxon>
        <taxon>Hexapoda</taxon>
        <taxon>Insecta</taxon>
        <taxon>Pterygota</taxon>
        <taxon>Neoptera</taxon>
        <taxon>Endopterygota</taxon>
        <taxon>Diptera</taxon>
        <taxon>Brachycera</taxon>
        <taxon>Muscomorpha</taxon>
        <taxon>Tephritoidea</taxon>
        <taxon>Tephritidae</taxon>
        <taxon>Bactrocera</taxon>
        <taxon>Bactrocera</taxon>
    </lineage>
</organism>
<dbReference type="EMBL" id="GAKP01023170">
    <property type="protein sequence ID" value="JAC35786.1"/>
    <property type="molecule type" value="Transcribed_RNA"/>
</dbReference>
<feature type="non-terminal residue" evidence="1">
    <location>
        <position position="1"/>
    </location>
</feature>
<name>A0A034UXS9_BACDO</name>
<evidence type="ECO:0000313" key="1">
    <source>
        <dbReference type="EMBL" id="JAC35786.1"/>
    </source>
</evidence>
<reference evidence="1" key="1">
    <citation type="journal article" date="2014" name="BMC Genomics">
        <title>Characterizing the developmental transcriptome of the oriental fruit fly, Bactrocera dorsalis (Diptera: Tephritidae) through comparative genomic analysis with Drosophila melanogaster utilizing modENCODE datasets.</title>
        <authorList>
            <person name="Geib S.M."/>
            <person name="Calla B."/>
            <person name="Hall B."/>
            <person name="Hou S."/>
            <person name="Manoukis N.C."/>
        </authorList>
    </citation>
    <scope>NUCLEOTIDE SEQUENCE</scope>
    <source>
        <strain evidence="1">Punador</strain>
    </source>
</reference>
<proteinExistence type="predicted"/>
<feature type="non-terminal residue" evidence="1">
    <location>
        <position position="103"/>
    </location>
</feature>